<dbReference type="SUPFAM" id="SSF52540">
    <property type="entry name" value="P-loop containing nucleoside triphosphate hydrolases"/>
    <property type="match status" value="1"/>
</dbReference>
<dbReference type="Pfam" id="PF22527">
    <property type="entry name" value="DEXQc_Suv3"/>
    <property type="match status" value="1"/>
</dbReference>
<dbReference type="PROSITE" id="PS51194">
    <property type="entry name" value="HELICASE_CTER"/>
    <property type="match status" value="1"/>
</dbReference>
<dbReference type="InterPro" id="IPR014001">
    <property type="entry name" value="Helicase_ATP-bd"/>
</dbReference>
<keyword evidence="4" id="KW-0067">ATP-binding</keyword>
<dbReference type="AlphaFoldDB" id="A0A6M8NSV8"/>
<dbReference type="RefSeq" id="WP_129012358.1">
    <property type="nucleotide sequence ID" value="NZ_CBCSEI010000002.1"/>
</dbReference>
<dbReference type="Pfam" id="PF12513">
    <property type="entry name" value="SUV3_C"/>
    <property type="match status" value="1"/>
</dbReference>
<dbReference type="GO" id="GO:0016787">
    <property type="term" value="F:hydrolase activity"/>
    <property type="evidence" value="ECO:0007669"/>
    <property type="project" value="UniProtKB-KW"/>
</dbReference>
<dbReference type="InterPro" id="IPR050699">
    <property type="entry name" value="RNA-DNA_Helicase"/>
</dbReference>
<feature type="region of interest" description="Disordered" evidence="5">
    <location>
        <begin position="494"/>
        <end position="529"/>
    </location>
</feature>
<keyword evidence="7" id="KW-1185">Reference proteome</keyword>
<evidence type="ECO:0000313" key="7">
    <source>
        <dbReference type="Proteomes" id="UP000290378"/>
    </source>
</evidence>
<evidence type="ECO:0000256" key="4">
    <source>
        <dbReference type="ARBA" id="ARBA00022840"/>
    </source>
</evidence>
<keyword evidence="1" id="KW-0547">Nucleotide-binding</keyword>
<dbReference type="InterPro" id="IPR055206">
    <property type="entry name" value="DEXQc_SUV3"/>
</dbReference>
<dbReference type="Gene3D" id="3.40.50.300">
    <property type="entry name" value="P-loop containing nucleotide triphosphate hydrolases"/>
    <property type="match status" value="2"/>
</dbReference>
<dbReference type="InterPro" id="IPR027417">
    <property type="entry name" value="P-loop_NTPase"/>
</dbReference>
<dbReference type="InterPro" id="IPR022192">
    <property type="entry name" value="SUV3_C"/>
</dbReference>
<dbReference type="GO" id="GO:0004386">
    <property type="term" value="F:helicase activity"/>
    <property type="evidence" value="ECO:0007669"/>
    <property type="project" value="UniProtKB-KW"/>
</dbReference>
<dbReference type="InterPro" id="IPR001650">
    <property type="entry name" value="Helicase_C-like"/>
</dbReference>
<dbReference type="Gene3D" id="1.20.272.40">
    <property type="match status" value="1"/>
</dbReference>
<feature type="compositionally biased region" description="Basic residues" evidence="5">
    <location>
        <begin position="515"/>
        <end position="529"/>
    </location>
</feature>
<dbReference type="Gene3D" id="1.20.58.1080">
    <property type="match status" value="1"/>
</dbReference>
<evidence type="ECO:0000256" key="1">
    <source>
        <dbReference type="ARBA" id="ARBA00022741"/>
    </source>
</evidence>
<dbReference type="Proteomes" id="UP000290378">
    <property type="component" value="Unassembled WGS sequence"/>
</dbReference>
<comment type="caution">
    <text evidence="6">The sequence shown here is derived from an EMBL/GenBank/DDBJ whole genome shotgun (WGS) entry which is preliminary data.</text>
</comment>
<dbReference type="PROSITE" id="PS51192">
    <property type="entry name" value="HELICASE_ATP_BIND_1"/>
    <property type="match status" value="1"/>
</dbReference>
<keyword evidence="2" id="KW-0378">Hydrolase</keyword>
<proteinExistence type="predicted"/>
<dbReference type="SMART" id="SM00487">
    <property type="entry name" value="DEXDc"/>
    <property type="match status" value="1"/>
</dbReference>
<protein>
    <submittedName>
        <fullName evidence="6">RNA helicase</fullName>
    </submittedName>
</protein>
<evidence type="ECO:0000313" key="6">
    <source>
        <dbReference type="EMBL" id="RXI43067.1"/>
    </source>
</evidence>
<dbReference type="PANTHER" id="PTHR12131">
    <property type="entry name" value="ATP-DEPENDENT RNA AND DNA HELICASE"/>
    <property type="match status" value="1"/>
</dbReference>
<evidence type="ECO:0000256" key="2">
    <source>
        <dbReference type="ARBA" id="ARBA00022801"/>
    </source>
</evidence>
<evidence type="ECO:0000256" key="3">
    <source>
        <dbReference type="ARBA" id="ARBA00022806"/>
    </source>
</evidence>
<dbReference type="PANTHER" id="PTHR12131:SF1">
    <property type="entry name" value="ATP-DEPENDENT RNA HELICASE SUPV3L1, MITOCHONDRIAL-RELATED"/>
    <property type="match status" value="1"/>
</dbReference>
<evidence type="ECO:0000256" key="5">
    <source>
        <dbReference type="SAM" id="MobiDB-lite"/>
    </source>
</evidence>
<sequence>MKENWQEQLQTLLNCDLKTLYPLARSLNRKLEFYVGPTNSGKTYNAMQKLKEANSGLYLAPLRLLALEGYEDLKESKINASLITGEEQMLDEDAAHVCSTIEMLDFDLDVDVAVIDEVQMLEDPDRGWAWVNAIIGCPAKKVIMTGSVNALDAIKKIASYLDEELEIVKHQRKNELKILPKWTSLEKLEDGTALIAFSRSDVLKLKQKLQKKYSVSVIYGNLSPEVRRDEAKRFREKKSQILIATDAIAMGLNLPIKTILFTTDEKFDGKSRRKITVNEIVQIAGRAGRYGHFEAGYLGATRRDVLAHVALEFESPIKTIKPPFKVKINNNQLEALASHIKTNSLTKILKFFADNMIFSGPFVAANISSMLEAAKIVDTRFNLKLEDKYLLAQAPITTKSNIILQAYEAYIASVIKKRVCHYKPSITLPKKAITQKDLLLVEDEVKKISLYLWLSYKLPDIFPDHDKAYILRNSFNAFIEKSLRGNLIEEESPKKFFHERKQKDNPTSRSEKKEKSVKKSYNPRRRKTI</sequence>
<gene>
    <name evidence="6" type="ORF">CP963_00405</name>
</gene>
<dbReference type="EMBL" id="NXII01000001">
    <property type="protein sequence ID" value="RXI43067.1"/>
    <property type="molecule type" value="Genomic_DNA"/>
</dbReference>
<dbReference type="SMART" id="SM00490">
    <property type="entry name" value="HELICc"/>
    <property type="match status" value="1"/>
</dbReference>
<accession>A0A6M8NSV8</accession>
<dbReference type="GO" id="GO:0005524">
    <property type="term" value="F:ATP binding"/>
    <property type="evidence" value="ECO:0007669"/>
    <property type="project" value="UniProtKB-KW"/>
</dbReference>
<feature type="compositionally biased region" description="Basic and acidic residues" evidence="5">
    <location>
        <begin position="494"/>
        <end position="514"/>
    </location>
</feature>
<reference evidence="6 7" key="1">
    <citation type="submission" date="2017-09" db="EMBL/GenBank/DDBJ databases">
        <title>Genomics of the genus Arcobacter.</title>
        <authorList>
            <person name="Perez-Cataluna A."/>
            <person name="Figueras M.J."/>
            <person name="Salas-Masso N."/>
        </authorList>
    </citation>
    <scope>NUCLEOTIDE SEQUENCE [LARGE SCALE GENOMIC DNA]</scope>
    <source>
        <strain evidence="6 7">CECT 7834</strain>
    </source>
</reference>
<keyword evidence="3 6" id="KW-0347">Helicase</keyword>
<dbReference type="Pfam" id="PF00271">
    <property type="entry name" value="Helicase_C"/>
    <property type="match status" value="1"/>
</dbReference>
<name>A0A6M8NSV8_9BACT</name>
<organism evidence="6 7">
    <name type="scientific">Arcobacter cloacae</name>
    <dbReference type="NCBI Taxonomy" id="1054034"/>
    <lineage>
        <taxon>Bacteria</taxon>
        <taxon>Pseudomonadati</taxon>
        <taxon>Campylobacterota</taxon>
        <taxon>Epsilonproteobacteria</taxon>
        <taxon>Campylobacterales</taxon>
        <taxon>Arcobacteraceae</taxon>
        <taxon>Arcobacter</taxon>
    </lineage>
</organism>